<dbReference type="Proteomes" id="UP000367750">
    <property type="component" value="Unassembled WGS sequence"/>
</dbReference>
<gene>
    <name evidence="2" type="ORF">F4V43_02990</name>
</gene>
<keyword evidence="1" id="KW-0812">Transmembrane</keyword>
<evidence type="ECO:0000256" key="1">
    <source>
        <dbReference type="SAM" id="Phobius"/>
    </source>
</evidence>
<keyword evidence="3" id="KW-1185">Reference proteome</keyword>
<evidence type="ECO:0000313" key="3">
    <source>
        <dbReference type="Proteomes" id="UP000367750"/>
    </source>
</evidence>
<accession>A0A5J5GHJ5</accession>
<proteinExistence type="predicted"/>
<keyword evidence="1" id="KW-1133">Transmembrane helix</keyword>
<name>A0A5J5GHJ5_9BACL</name>
<protein>
    <submittedName>
        <fullName evidence="2">Uncharacterized protein</fullName>
    </submittedName>
</protein>
<sequence length="155" mass="17172">MTGSPDKAVMAVIAVGVAVWLVYRLYVWIQRTETAGTIPLNREIAPHPALKLLEDAGYEVIGGRLKIPLSFRIDGREELYSRLFIDYIAAAEDGGWYPVILARPRKAVEWTGSGLRDALLPYMLLYPDSAGILYVNTAEETVRAIAFGRDDGESD</sequence>
<comment type="caution">
    <text evidence="2">The sequence shown here is derived from an EMBL/GenBank/DDBJ whole genome shotgun (WGS) entry which is preliminary data.</text>
</comment>
<organism evidence="2 3">
    <name type="scientific">Paenibacillus spiritus</name>
    <dbReference type="NCBI Taxonomy" id="2496557"/>
    <lineage>
        <taxon>Bacteria</taxon>
        <taxon>Bacillati</taxon>
        <taxon>Bacillota</taxon>
        <taxon>Bacilli</taxon>
        <taxon>Bacillales</taxon>
        <taxon>Paenibacillaceae</taxon>
        <taxon>Paenibacillus</taxon>
    </lineage>
</organism>
<feature type="transmembrane region" description="Helical" evidence="1">
    <location>
        <begin position="9"/>
        <end position="29"/>
    </location>
</feature>
<dbReference type="AlphaFoldDB" id="A0A5J5GHJ5"/>
<keyword evidence="1" id="KW-0472">Membrane</keyword>
<evidence type="ECO:0000313" key="2">
    <source>
        <dbReference type="EMBL" id="KAA9007470.1"/>
    </source>
</evidence>
<reference evidence="2 3" key="1">
    <citation type="submission" date="2019-09" db="EMBL/GenBank/DDBJ databases">
        <title>Bacillus ochoae sp. nov., Paenibacillus whitsoniae sp. nov., Paenibacillus spiritus sp. nov. Isolated from the Mars Exploration Rover during spacecraft assembly.</title>
        <authorList>
            <person name="Seuylemezian A."/>
            <person name="Vaishampayan P."/>
        </authorList>
    </citation>
    <scope>NUCLEOTIDE SEQUENCE [LARGE SCALE GENOMIC DNA]</scope>
    <source>
        <strain evidence="2 3">MER_111</strain>
    </source>
</reference>
<dbReference type="OrthoDB" id="2988117at2"/>
<dbReference type="RefSeq" id="WP_150456760.1">
    <property type="nucleotide sequence ID" value="NZ_VYKK01000004.1"/>
</dbReference>
<dbReference type="EMBL" id="VYKK01000004">
    <property type="protein sequence ID" value="KAA9007470.1"/>
    <property type="molecule type" value="Genomic_DNA"/>
</dbReference>